<protein>
    <submittedName>
        <fullName evidence="2">Gp88</fullName>
    </submittedName>
</protein>
<evidence type="ECO:0000256" key="1">
    <source>
        <dbReference type="SAM" id="MobiDB-lite"/>
    </source>
</evidence>
<accession>A0A117I6Y3</accession>
<comment type="caution">
    <text evidence="2">The sequence shown here is derived from an EMBL/GenBank/DDBJ whole genome shotgun (WGS) entry which is preliminary data.</text>
</comment>
<gene>
    <name evidence="2" type="ORF">RMCB_4921</name>
</gene>
<dbReference type="EMBL" id="BCSX01000044">
    <property type="protein sequence ID" value="GAS90825.1"/>
    <property type="molecule type" value="Genomic_DNA"/>
</dbReference>
<reference evidence="3" key="1">
    <citation type="journal article" date="2016" name="Genome Announc.">
        <title>Draft Genome Sequences of Five Rapidly Growing Mycobacterium Species, M. thermoresistibile, M. fortuitum subsp. acetamidolyticum, M. canariasense, M. brisbanense, and M. novocastrense.</title>
        <authorList>
            <person name="Katahira K."/>
            <person name="Ogura Y."/>
            <person name="Gotoh Y."/>
            <person name="Hayashi T."/>
        </authorList>
    </citation>
    <scope>NUCLEOTIDE SEQUENCE [LARGE SCALE GENOMIC DNA]</scope>
    <source>
        <strain evidence="3">JCM15654</strain>
    </source>
</reference>
<sequence length="85" mass="8856">MAARGKAGFYDALDPTGKPGQFVGLEVKSGGADLTRTQRIFDSTVPPLVGAPEPMGPMSVYPPGHMAGDPDLPVMGDGVPDEYPR</sequence>
<evidence type="ECO:0000313" key="2">
    <source>
        <dbReference type="EMBL" id="GAS90825.1"/>
    </source>
</evidence>
<dbReference type="STRING" id="146020.RMCB_4921"/>
<proteinExistence type="predicted"/>
<reference evidence="3" key="2">
    <citation type="submission" date="2016-02" db="EMBL/GenBank/DDBJ databases">
        <title>Draft genome sequence of five rapidly growing Mycobacterium species.</title>
        <authorList>
            <person name="Katahira K."/>
            <person name="Gotou Y."/>
            <person name="Iida K."/>
            <person name="Ogura Y."/>
            <person name="Hayashi T."/>
        </authorList>
    </citation>
    <scope>NUCLEOTIDE SEQUENCE [LARGE SCALE GENOMIC DNA]</scope>
    <source>
        <strain evidence="3">JCM15654</strain>
    </source>
</reference>
<name>A0A117I6Y3_9MYCO</name>
<organism evidence="2 3">
    <name type="scientific">Mycolicibacterium brisbanense</name>
    <dbReference type="NCBI Taxonomy" id="146020"/>
    <lineage>
        <taxon>Bacteria</taxon>
        <taxon>Bacillati</taxon>
        <taxon>Actinomycetota</taxon>
        <taxon>Actinomycetes</taxon>
        <taxon>Mycobacteriales</taxon>
        <taxon>Mycobacteriaceae</taxon>
        <taxon>Mycolicibacterium</taxon>
    </lineage>
</organism>
<evidence type="ECO:0000313" key="3">
    <source>
        <dbReference type="Proteomes" id="UP000069620"/>
    </source>
</evidence>
<dbReference type="Proteomes" id="UP000069620">
    <property type="component" value="Unassembled WGS sequence"/>
</dbReference>
<feature type="region of interest" description="Disordered" evidence="1">
    <location>
        <begin position="44"/>
        <end position="85"/>
    </location>
</feature>
<keyword evidence="3" id="KW-1185">Reference proteome</keyword>
<dbReference type="AlphaFoldDB" id="A0A117I6Y3"/>